<dbReference type="Pfam" id="PF22636">
    <property type="entry name" value="FlK"/>
    <property type="match status" value="1"/>
</dbReference>
<feature type="domain" description="Fluoroacetyl-CoA-specific thioesterase-like" evidence="1">
    <location>
        <begin position="11"/>
        <end position="112"/>
    </location>
</feature>
<proteinExistence type="predicted"/>
<evidence type="ECO:0000313" key="2">
    <source>
        <dbReference type="EMBL" id="WMB28126.1"/>
    </source>
</evidence>
<dbReference type="InterPro" id="IPR054485">
    <property type="entry name" value="FlK-like_dom"/>
</dbReference>
<dbReference type="Proteomes" id="UP001238096">
    <property type="component" value="Chromosome"/>
</dbReference>
<dbReference type="InterPro" id="IPR025540">
    <property type="entry name" value="FlK"/>
</dbReference>
<name>A0ABY9LGX9_9STRE</name>
<dbReference type="SUPFAM" id="SSF54637">
    <property type="entry name" value="Thioesterase/thiol ester dehydrase-isomerase"/>
    <property type="match status" value="1"/>
</dbReference>
<evidence type="ECO:0000259" key="1">
    <source>
        <dbReference type="Pfam" id="PF22636"/>
    </source>
</evidence>
<gene>
    <name evidence="2" type="ORF">N1496_09615</name>
</gene>
<dbReference type="PANTHER" id="PTHR36934">
    <property type="entry name" value="BLR0278 PROTEIN"/>
    <property type="match status" value="1"/>
</dbReference>
<organism evidence="2 3">
    <name type="scientific">Streptococcus didelphis</name>
    <dbReference type="NCBI Taxonomy" id="102886"/>
    <lineage>
        <taxon>Bacteria</taxon>
        <taxon>Bacillati</taxon>
        <taxon>Bacillota</taxon>
        <taxon>Bacilli</taxon>
        <taxon>Lactobacillales</taxon>
        <taxon>Streptococcaceae</taxon>
        <taxon>Streptococcus</taxon>
    </lineage>
</organism>
<dbReference type="RefSeq" id="WP_018366175.1">
    <property type="nucleotide sequence ID" value="NZ_CP104407.1"/>
</dbReference>
<dbReference type="InterPro" id="IPR029069">
    <property type="entry name" value="HotDog_dom_sf"/>
</dbReference>
<dbReference type="EMBL" id="CP110509">
    <property type="protein sequence ID" value="WMB28126.1"/>
    <property type="molecule type" value="Genomic_DNA"/>
</dbReference>
<dbReference type="Gene3D" id="3.10.129.10">
    <property type="entry name" value="Hotdog Thioesterase"/>
    <property type="match status" value="1"/>
</dbReference>
<sequence>MAIYSKVFETTSEHSAKHMGSGNLNVLSSPSLVAFMENAAYLFAQQSIEEPDLTTVGSEFALQHLKASHIGQAVTVVITALKEEGRKYDFRLEAFVGEELIAKACHTRVRVEIKAFIDKINN</sequence>
<evidence type="ECO:0000313" key="3">
    <source>
        <dbReference type="Proteomes" id="UP001238096"/>
    </source>
</evidence>
<accession>A0ABY9LGX9</accession>
<reference evidence="3" key="1">
    <citation type="submission" date="2022-10" db="EMBL/GenBank/DDBJ databases">
        <title>Streptococcus didelphis as causative of fatal infections in opossums (Didelphis albiventris).</title>
        <authorList>
            <person name="Breyer G.M."/>
            <person name="Da Silva M.E.R.J."/>
            <person name="Siqueira F.M."/>
        </authorList>
    </citation>
    <scope>NUCLEOTIDE SEQUENCE [LARGE SCALE GENOMIC DNA]</scope>
    <source>
        <strain evidence="3">LBVP101/21</strain>
    </source>
</reference>
<protein>
    <submittedName>
        <fullName evidence="2">Thioesterase family protein</fullName>
    </submittedName>
</protein>
<keyword evidence="3" id="KW-1185">Reference proteome</keyword>
<dbReference type="PANTHER" id="PTHR36934:SF1">
    <property type="entry name" value="THIOESTERASE DOMAIN-CONTAINING PROTEIN"/>
    <property type="match status" value="1"/>
</dbReference>